<dbReference type="InterPro" id="IPR002298">
    <property type="entry name" value="DNA_polymerase_A"/>
</dbReference>
<name>A0A9W7X4P3_TRIRA</name>
<dbReference type="PANTHER" id="PTHR10133">
    <property type="entry name" value="DNA POLYMERASE I"/>
    <property type="match status" value="1"/>
</dbReference>
<proteinExistence type="inferred from homology"/>
<dbReference type="EMBL" id="JAFHDT010000001">
    <property type="protein sequence ID" value="KAI7814637.1"/>
    <property type="molecule type" value="Genomic_DNA"/>
</dbReference>
<feature type="region of interest" description="Disordered" evidence="11">
    <location>
        <begin position="405"/>
        <end position="543"/>
    </location>
</feature>
<comment type="catalytic activity">
    <reaction evidence="10">
        <text>DNA(n) + a 2'-deoxyribonucleoside 5'-triphosphate = DNA(n+1) + diphosphate</text>
        <dbReference type="Rhea" id="RHEA:22508"/>
        <dbReference type="Rhea" id="RHEA-COMP:17339"/>
        <dbReference type="Rhea" id="RHEA-COMP:17340"/>
        <dbReference type="ChEBI" id="CHEBI:33019"/>
        <dbReference type="ChEBI" id="CHEBI:61560"/>
        <dbReference type="ChEBI" id="CHEBI:173112"/>
        <dbReference type="EC" id="2.7.7.7"/>
    </reaction>
</comment>
<feature type="compositionally biased region" description="Polar residues" evidence="11">
    <location>
        <begin position="431"/>
        <end position="457"/>
    </location>
</feature>
<dbReference type="EC" id="2.7.7.7" evidence="2"/>
<feature type="compositionally biased region" description="Polar residues" evidence="11">
    <location>
        <begin position="405"/>
        <end position="414"/>
    </location>
</feature>
<feature type="domain" description="DNA-directed DNA polymerase family A palm" evidence="12">
    <location>
        <begin position="941"/>
        <end position="1148"/>
    </location>
</feature>
<feature type="compositionally biased region" description="Basic and acidic residues" evidence="11">
    <location>
        <begin position="342"/>
        <end position="354"/>
    </location>
</feature>
<keyword evidence="14" id="KW-1185">Reference proteome</keyword>
<dbReference type="InterPro" id="IPR040940">
    <property type="entry name" value="DNA_pol_P_Exo"/>
</dbReference>
<accession>A0A9W7X4P3</accession>
<dbReference type="Gene3D" id="1.10.150.20">
    <property type="entry name" value="5' to 3' exonuclease, C-terminal subdomain"/>
    <property type="match status" value="1"/>
</dbReference>
<dbReference type="PRINTS" id="PR00868">
    <property type="entry name" value="DNAPOLI"/>
</dbReference>
<evidence type="ECO:0000256" key="11">
    <source>
        <dbReference type="SAM" id="MobiDB-lite"/>
    </source>
</evidence>
<feature type="compositionally biased region" description="Polar residues" evidence="11">
    <location>
        <begin position="531"/>
        <end position="543"/>
    </location>
</feature>
<evidence type="ECO:0000256" key="4">
    <source>
        <dbReference type="ARBA" id="ARBA00022695"/>
    </source>
</evidence>
<dbReference type="Pfam" id="PF18049">
    <property type="entry name" value="DNA_pol_P_Exo"/>
    <property type="match status" value="1"/>
</dbReference>
<sequence length="1196" mass="134345">MKSYLCSSLNAAPLSAAGQTILAALRVQYLQRADRSRAISCGRGLRLSEQKSRNDGNQDLFTEKTNAHMDRSESSQFYTLKESEKHYSQDPKPSQDLNLNRLEFSKHFELRGVFCDEKIEMNHAAVDDVVQPNTQSIEPVAQGEMLLPVPGFFSEGITQVNPALTESKGQRLTFSKRRWILAETIFVSDNPHEAPPMKKCSFEHFTLPMVNCHKASREELIVDKQTKNKRINPFCSNQSYSGEYGFMNKELTERDDVYPHFGVISREAECDQAVFIQTQTGLLSNAEKPKSKLSGLETSLFPQDRRNSQSSASDESCLYFQRCESSTVHECDPDTSVKSDEFLDLSKQKEDSGSERSQILKGRTNFPQPDNIALPMLVGEKNSVMEPSLPTTPGGVQPSIQSLTQAGKVNSSTKHSSKWKPPGPSQEARKTTLSPEKSSRTLRNLSLTASPASSKVQLSHKAAVKQGAVQPLKKTKAPRCEVKRPRHPLRPQRESSQEWKESNLSEAPRPSEASRIGSNTLPSETDRNEELTTATSKGAFSLTSDPRVCDTGRLSQDERERVCEEAGRAKALVVTMVYQDGTIQLDPEQRSCPAVCGLLVLLKQDLDSESLEDRPQEKVLYLRLEQTPAWAQQDLKHKQEAFTRELLLQMVCSTKPFVCFKAKDLLRTALRHFSKDLSWELVLGCPIMDPQIAAWLLDPADPASCFQTLLSKHYTRPVPRTSLQPVLGQAKVTQVISNLSLLHGLMDELHNTLQTQGLWQLYSDIEQMMIPVLAAMESYKIHVDKEALKRTSEMLGSKLKQLEQEAHQAAGQQFLVSSSAQLRLILFEKLRLHERCENKKLPKTIKQQQSTSETALLQLQNLHPLPNIILEYRQIHKIKTAFVDGIISCTNKTFISSTWNQTSTVSGRLSAKHPNFQALPKQPLQILKKQYVHGKNSEVVSVHPRAMFIPREGWTFLSADFCQVELRLLAHLSSDPQLLRIFQKPEADAFTMLAAQWKGVSEDKVSLEDREHSKRIVYSVVYGAGRERLSGILGVSAEEASCFQDAFLQTYREVQAFIQHTIQHCHKHGFVKSIMGRRRCLPHIHSADWSLRNQAERQAVNFVLQGSAADLAKMAMIKICSQVSSTSYTARLVAQIHDELLFEVEIAQVNEFAVLVKKTMESLQHIESLGVSLSVPLKVSVSTGQSWGSMCEMNLL</sequence>
<feature type="compositionally biased region" description="Basic and acidic residues" evidence="11">
    <location>
        <begin position="491"/>
        <end position="503"/>
    </location>
</feature>
<feature type="compositionally biased region" description="Basic and acidic residues" evidence="11">
    <location>
        <begin position="49"/>
        <end position="73"/>
    </location>
</feature>
<dbReference type="GO" id="GO:0006302">
    <property type="term" value="P:double-strand break repair"/>
    <property type="evidence" value="ECO:0007669"/>
    <property type="project" value="TreeGrafter"/>
</dbReference>
<dbReference type="GO" id="GO:0006261">
    <property type="term" value="P:DNA-templated DNA replication"/>
    <property type="evidence" value="ECO:0007669"/>
    <property type="project" value="InterPro"/>
</dbReference>
<keyword evidence="9" id="KW-0234">DNA repair</keyword>
<dbReference type="Gene3D" id="1.20.1060.10">
    <property type="entry name" value="Taq DNA Polymerase, Chain T, domain 4"/>
    <property type="match status" value="1"/>
</dbReference>
<gene>
    <name evidence="13" type="ORF">IRJ41_023064</name>
</gene>
<evidence type="ECO:0000256" key="2">
    <source>
        <dbReference type="ARBA" id="ARBA00012417"/>
    </source>
</evidence>
<evidence type="ECO:0000256" key="1">
    <source>
        <dbReference type="ARBA" id="ARBA00007705"/>
    </source>
</evidence>
<dbReference type="Gene3D" id="3.30.70.370">
    <property type="match status" value="1"/>
</dbReference>
<evidence type="ECO:0000256" key="5">
    <source>
        <dbReference type="ARBA" id="ARBA00022705"/>
    </source>
</evidence>
<protein>
    <recommendedName>
        <fullName evidence="2">DNA-directed DNA polymerase</fullName>
        <ecNumber evidence="2">2.7.7.7</ecNumber>
    </recommendedName>
</protein>
<evidence type="ECO:0000256" key="7">
    <source>
        <dbReference type="ARBA" id="ARBA00022932"/>
    </source>
</evidence>
<dbReference type="SMART" id="SM00482">
    <property type="entry name" value="POLAc"/>
    <property type="match status" value="1"/>
</dbReference>
<dbReference type="FunFam" id="1.10.150.20:FF:000002">
    <property type="entry name" value="DNA polymerase I"/>
    <property type="match status" value="1"/>
</dbReference>
<evidence type="ECO:0000256" key="9">
    <source>
        <dbReference type="ARBA" id="ARBA00023204"/>
    </source>
</evidence>
<evidence type="ECO:0000256" key="10">
    <source>
        <dbReference type="ARBA" id="ARBA00049244"/>
    </source>
</evidence>
<organism evidence="13 14">
    <name type="scientific">Triplophysa rosa</name>
    <name type="common">Cave loach</name>
    <dbReference type="NCBI Taxonomy" id="992332"/>
    <lineage>
        <taxon>Eukaryota</taxon>
        <taxon>Metazoa</taxon>
        <taxon>Chordata</taxon>
        <taxon>Craniata</taxon>
        <taxon>Vertebrata</taxon>
        <taxon>Euteleostomi</taxon>
        <taxon>Actinopterygii</taxon>
        <taxon>Neopterygii</taxon>
        <taxon>Teleostei</taxon>
        <taxon>Ostariophysi</taxon>
        <taxon>Cypriniformes</taxon>
        <taxon>Nemacheilidae</taxon>
        <taxon>Triplophysa</taxon>
    </lineage>
</organism>
<dbReference type="InterPro" id="IPR001098">
    <property type="entry name" value="DNA-dir_DNA_pol_A_palm_dom"/>
</dbReference>
<dbReference type="InterPro" id="IPR043502">
    <property type="entry name" value="DNA/RNA_pol_sf"/>
</dbReference>
<keyword evidence="4" id="KW-0548">Nucleotidyltransferase</keyword>
<feature type="region of interest" description="Disordered" evidence="11">
    <location>
        <begin position="342"/>
        <end position="372"/>
    </location>
</feature>
<evidence type="ECO:0000313" key="14">
    <source>
        <dbReference type="Proteomes" id="UP001059041"/>
    </source>
</evidence>
<dbReference type="PANTHER" id="PTHR10133:SF27">
    <property type="entry name" value="DNA POLYMERASE NU"/>
    <property type="match status" value="1"/>
</dbReference>
<dbReference type="Pfam" id="PF00476">
    <property type="entry name" value="DNA_pol_A"/>
    <property type="match status" value="1"/>
</dbReference>
<dbReference type="CDD" id="cd08638">
    <property type="entry name" value="DNA_pol_A_theta"/>
    <property type="match status" value="1"/>
</dbReference>
<feature type="region of interest" description="Disordered" evidence="11">
    <location>
        <begin position="49"/>
        <end position="74"/>
    </location>
</feature>
<keyword evidence="6" id="KW-0227">DNA damage</keyword>
<keyword evidence="8" id="KW-0238">DNA-binding</keyword>
<dbReference type="FunFam" id="1.20.1060.10:FF:000001">
    <property type="entry name" value="DNA polymerase I"/>
    <property type="match status" value="1"/>
</dbReference>
<evidence type="ECO:0000256" key="8">
    <source>
        <dbReference type="ARBA" id="ARBA00023125"/>
    </source>
</evidence>
<reference evidence="13" key="1">
    <citation type="submission" date="2021-02" db="EMBL/GenBank/DDBJ databases">
        <title>Comparative genomics reveals that relaxation of natural selection precedes convergent phenotypic evolution of cavefish.</title>
        <authorList>
            <person name="Peng Z."/>
        </authorList>
    </citation>
    <scope>NUCLEOTIDE SEQUENCE</scope>
    <source>
        <tissue evidence="13">Muscle</tissue>
    </source>
</reference>
<keyword evidence="7" id="KW-0239">DNA-directed DNA polymerase</keyword>
<dbReference type="InterPro" id="IPR036397">
    <property type="entry name" value="RNaseH_sf"/>
</dbReference>
<dbReference type="Proteomes" id="UP001059041">
    <property type="component" value="Linkage Group LG1"/>
</dbReference>
<evidence type="ECO:0000256" key="3">
    <source>
        <dbReference type="ARBA" id="ARBA00022679"/>
    </source>
</evidence>
<keyword evidence="3" id="KW-0808">Transferase</keyword>
<evidence type="ECO:0000256" key="6">
    <source>
        <dbReference type="ARBA" id="ARBA00022763"/>
    </source>
</evidence>
<comment type="caution">
    <text evidence="13">The sequence shown here is derived from an EMBL/GenBank/DDBJ whole genome shotgun (WGS) entry which is preliminary data.</text>
</comment>
<keyword evidence="5" id="KW-0235">DNA replication</keyword>
<dbReference type="GO" id="GO:0003887">
    <property type="term" value="F:DNA-directed DNA polymerase activity"/>
    <property type="evidence" value="ECO:0007669"/>
    <property type="project" value="UniProtKB-KW"/>
</dbReference>
<dbReference type="Gene3D" id="3.30.420.10">
    <property type="entry name" value="Ribonuclease H-like superfamily/Ribonuclease H"/>
    <property type="match status" value="1"/>
</dbReference>
<dbReference type="SUPFAM" id="SSF56672">
    <property type="entry name" value="DNA/RNA polymerases"/>
    <property type="match status" value="1"/>
</dbReference>
<comment type="similarity">
    <text evidence="1">Belongs to the DNA polymerase type-A family.</text>
</comment>
<dbReference type="GO" id="GO:0003677">
    <property type="term" value="F:DNA binding"/>
    <property type="evidence" value="ECO:0007669"/>
    <property type="project" value="UniProtKB-KW"/>
</dbReference>
<evidence type="ECO:0000313" key="13">
    <source>
        <dbReference type="EMBL" id="KAI7814637.1"/>
    </source>
</evidence>
<evidence type="ECO:0000259" key="12">
    <source>
        <dbReference type="SMART" id="SM00482"/>
    </source>
</evidence>
<dbReference type="AlphaFoldDB" id="A0A9W7X4P3"/>